<gene>
    <name evidence="1" type="ORF">LR48_Vigan06g091600</name>
</gene>
<reference evidence="2" key="1">
    <citation type="journal article" date="2015" name="Proc. Natl. Acad. Sci. U.S.A.">
        <title>Genome sequencing of adzuki bean (Vigna angularis) provides insight into high starch and low fat accumulation and domestication.</title>
        <authorList>
            <person name="Yang K."/>
            <person name="Tian Z."/>
            <person name="Chen C."/>
            <person name="Luo L."/>
            <person name="Zhao B."/>
            <person name="Wang Z."/>
            <person name="Yu L."/>
            <person name="Li Y."/>
            <person name="Sun Y."/>
            <person name="Li W."/>
            <person name="Chen Y."/>
            <person name="Li Y."/>
            <person name="Zhang Y."/>
            <person name="Ai D."/>
            <person name="Zhao J."/>
            <person name="Shang C."/>
            <person name="Ma Y."/>
            <person name="Wu B."/>
            <person name="Wang M."/>
            <person name="Gao L."/>
            <person name="Sun D."/>
            <person name="Zhang P."/>
            <person name="Guo F."/>
            <person name="Wang W."/>
            <person name="Li Y."/>
            <person name="Wang J."/>
            <person name="Varshney R.K."/>
            <person name="Wang J."/>
            <person name="Ling H.Q."/>
            <person name="Wan P."/>
        </authorList>
    </citation>
    <scope>NUCLEOTIDE SEQUENCE</scope>
    <source>
        <strain evidence="2">cv. Jingnong 6</strain>
    </source>
</reference>
<name>A0A0L9URV8_PHAAN</name>
<dbReference type="Proteomes" id="UP000053144">
    <property type="component" value="Chromosome 6"/>
</dbReference>
<protein>
    <submittedName>
        <fullName evidence="1">Uncharacterized protein</fullName>
    </submittedName>
</protein>
<organism evidence="1 2">
    <name type="scientific">Phaseolus angularis</name>
    <name type="common">Azuki bean</name>
    <name type="synonym">Vigna angularis</name>
    <dbReference type="NCBI Taxonomy" id="3914"/>
    <lineage>
        <taxon>Eukaryota</taxon>
        <taxon>Viridiplantae</taxon>
        <taxon>Streptophyta</taxon>
        <taxon>Embryophyta</taxon>
        <taxon>Tracheophyta</taxon>
        <taxon>Spermatophyta</taxon>
        <taxon>Magnoliopsida</taxon>
        <taxon>eudicotyledons</taxon>
        <taxon>Gunneridae</taxon>
        <taxon>Pentapetalae</taxon>
        <taxon>rosids</taxon>
        <taxon>fabids</taxon>
        <taxon>Fabales</taxon>
        <taxon>Fabaceae</taxon>
        <taxon>Papilionoideae</taxon>
        <taxon>50 kb inversion clade</taxon>
        <taxon>NPAAA clade</taxon>
        <taxon>indigoferoid/millettioid clade</taxon>
        <taxon>Phaseoleae</taxon>
        <taxon>Vigna</taxon>
    </lineage>
</organism>
<dbReference type="Gramene" id="KOM45610">
    <property type="protein sequence ID" value="KOM45610"/>
    <property type="gene ID" value="LR48_Vigan06g091600"/>
</dbReference>
<dbReference type="AlphaFoldDB" id="A0A0L9URV8"/>
<accession>A0A0L9URV8</accession>
<evidence type="ECO:0000313" key="1">
    <source>
        <dbReference type="EMBL" id="KOM45610.1"/>
    </source>
</evidence>
<evidence type="ECO:0000313" key="2">
    <source>
        <dbReference type="Proteomes" id="UP000053144"/>
    </source>
</evidence>
<proteinExistence type="predicted"/>
<sequence length="199" mass="21598">MLDQALCTFLSQHLLNSKMLDTPPVLLLLPCASCGTSQTGHAGSSSSVQHTSKEASLFAGSYSCLKCGPLQLSIQERILFHVHPSAAVCTASSPTHSRASCCLQKKGRHAGSSNNLQHTSKEASLFARSYSCLKCGPLQLSIQERILFHVHPSAAVCTASSPTHSRASCCLQKKGNVLLLDFFHSRKHRVLFPKWQLEL</sequence>
<dbReference type="EMBL" id="CM003376">
    <property type="protein sequence ID" value="KOM45610.1"/>
    <property type="molecule type" value="Genomic_DNA"/>
</dbReference>